<dbReference type="Pfam" id="PF14312">
    <property type="entry name" value="FG-GAP_2"/>
    <property type="match status" value="4"/>
</dbReference>
<sequence>MHSTVHGPAELPRCGWHFGKRGGELQVLCSSLFAVFCVSSALQLPGDALVVGSPAEGSGVVYVYSLSAGQWLQELRLVPSDAAVGDRFGSSLKLSGDYLVVGASGHDVNSLSESAYIFTRSSGWQQQAKLLANDTMAGDRFGVAVAVTEEGHVLVDTSQFCALLFHCAAYVFRRDDTGTGWSQEAKLTASDTVPFDRFGSAVAMSGSYVLAPVAIVGAWEADAVGAAYIFERALAGWSQAVRYEPTGNSTEGDMFGSVVAISGDTAVVGAHWDDGEDVNAVA</sequence>
<evidence type="ECO:0000313" key="2">
    <source>
        <dbReference type="EMBL" id="OLP85644.1"/>
    </source>
</evidence>
<gene>
    <name evidence="2" type="ORF">AK812_SmicGene33339</name>
</gene>
<comment type="caution">
    <text evidence="2">The sequence shown here is derived from an EMBL/GenBank/DDBJ whole genome shotgun (WGS) entry which is preliminary data.</text>
</comment>
<protein>
    <submittedName>
        <fullName evidence="2">Uncharacterized protein</fullName>
    </submittedName>
</protein>
<dbReference type="OrthoDB" id="447633at2759"/>
<accession>A0A1Q9CRT7</accession>
<dbReference type="InterPro" id="IPR028994">
    <property type="entry name" value="Integrin_alpha_N"/>
</dbReference>
<dbReference type="PANTHER" id="PTHR36220:SF1">
    <property type="entry name" value="GAMMA TUBULIN COMPLEX COMPONENT C-TERMINAL DOMAIN-CONTAINING PROTEIN"/>
    <property type="match status" value="1"/>
</dbReference>
<evidence type="ECO:0000256" key="1">
    <source>
        <dbReference type="ARBA" id="ARBA00022729"/>
    </source>
</evidence>
<keyword evidence="1" id="KW-0732">Signal</keyword>
<evidence type="ECO:0000313" key="3">
    <source>
        <dbReference type="Proteomes" id="UP000186817"/>
    </source>
</evidence>
<name>A0A1Q9CRT7_SYMMI</name>
<dbReference type="SUPFAM" id="SSF50965">
    <property type="entry name" value="Galactose oxidase, central domain"/>
    <property type="match status" value="1"/>
</dbReference>
<dbReference type="InterPro" id="IPR011043">
    <property type="entry name" value="Gal_Oxase/kelch_b-propeller"/>
</dbReference>
<reference evidence="2 3" key="1">
    <citation type="submission" date="2016-02" db="EMBL/GenBank/DDBJ databases">
        <title>Genome analysis of coral dinoflagellate symbionts highlights evolutionary adaptations to a symbiotic lifestyle.</title>
        <authorList>
            <person name="Aranda M."/>
            <person name="Li Y."/>
            <person name="Liew Y.J."/>
            <person name="Baumgarten S."/>
            <person name="Simakov O."/>
            <person name="Wilson M."/>
            <person name="Piel J."/>
            <person name="Ashoor H."/>
            <person name="Bougouffa S."/>
            <person name="Bajic V.B."/>
            <person name="Ryu T."/>
            <person name="Ravasi T."/>
            <person name="Bayer T."/>
            <person name="Micklem G."/>
            <person name="Kim H."/>
            <person name="Bhak J."/>
            <person name="Lajeunesse T.C."/>
            <person name="Voolstra C.R."/>
        </authorList>
    </citation>
    <scope>NUCLEOTIDE SEQUENCE [LARGE SCALE GENOMIC DNA]</scope>
    <source>
        <strain evidence="2 3">CCMP2467</strain>
    </source>
</reference>
<dbReference type="Gene3D" id="2.130.10.130">
    <property type="entry name" value="Integrin alpha, N-terminal"/>
    <property type="match status" value="2"/>
</dbReference>
<dbReference type="Proteomes" id="UP000186817">
    <property type="component" value="Unassembled WGS sequence"/>
</dbReference>
<dbReference type="EMBL" id="LSRX01000964">
    <property type="protein sequence ID" value="OLP85644.1"/>
    <property type="molecule type" value="Genomic_DNA"/>
</dbReference>
<keyword evidence="3" id="KW-1185">Reference proteome</keyword>
<proteinExistence type="predicted"/>
<dbReference type="InterPro" id="IPR013517">
    <property type="entry name" value="FG-GAP"/>
</dbReference>
<organism evidence="2 3">
    <name type="scientific">Symbiodinium microadriaticum</name>
    <name type="common">Dinoflagellate</name>
    <name type="synonym">Zooxanthella microadriatica</name>
    <dbReference type="NCBI Taxonomy" id="2951"/>
    <lineage>
        <taxon>Eukaryota</taxon>
        <taxon>Sar</taxon>
        <taxon>Alveolata</taxon>
        <taxon>Dinophyceae</taxon>
        <taxon>Suessiales</taxon>
        <taxon>Symbiodiniaceae</taxon>
        <taxon>Symbiodinium</taxon>
    </lineage>
</organism>
<dbReference type="AlphaFoldDB" id="A0A1Q9CRT7"/>
<dbReference type="PANTHER" id="PTHR36220">
    <property type="entry name" value="UNNAMED PRODUCT"/>
    <property type="match status" value="1"/>
</dbReference>
<dbReference type="OMA" id="ASGEMMV"/>